<dbReference type="Proteomes" id="UP000693972">
    <property type="component" value="Unassembled WGS sequence"/>
</dbReference>
<dbReference type="Gene3D" id="3.30.420.300">
    <property type="entry name" value="2-keto-3-deoxy-galactonokinase, substrate binding domain"/>
    <property type="match status" value="1"/>
</dbReference>
<evidence type="ECO:0000313" key="2">
    <source>
        <dbReference type="Proteomes" id="UP000693972"/>
    </source>
</evidence>
<protein>
    <submittedName>
        <fullName evidence="1">2-dehydro-3-deoxygalactonokinase</fullName>
    </submittedName>
</protein>
<dbReference type="GO" id="GO:0008671">
    <property type="term" value="F:2-dehydro-3-deoxygalactonokinase activity"/>
    <property type="evidence" value="ECO:0007669"/>
    <property type="project" value="InterPro"/>
</dbReference>
<keyword evidence="2" id="KW-1185">Reference proteome</keyword>
<dbReference type="GO" id="GO:0034194">
    <property type="term" value="P:D-galactonate catabolic process"/>
    <property type="evidence" value="ECO:0007669"/>
    <property type="project" value="InterPro"/>
</dbReference>
<dbReference type="InterPro" id="IPR042258">
    <property type="entry name" value="DGOK_N"/>
</dbReference>
<gene>
    <name evidence="1" type="ORF">KUL25_13040</name>
</gene>
<dbReference type="InterPro" id="IPR042257">
    <property type="entry name" value="DGOK_C"/>
</dbReference>
<dbReference type="InterPro" id="IPR007729">
    <property type="entry name" value="DGOK"/>
</dbReference>
<dbReference type="Pfam" id="PF05035">
    <property type="entry name" value="DGOK"/>
    <property type="match status" value="1"/>
</dbReference>
<dbReference type="AlphaFoldDB" id="A0A975YEH7"/>
<name>A0A975YEH7_9RHOB</name>
<dbReference type="Gene3D" id="3.30.420.310">
    <property type="entry name" value="2-keto-3-deoxy-galactonokinase, C-terminal domain"/>
    <property type="match status" value="1"/>
</dbReference>
<evidence type="ECO:0000313" key="1">
    <source>
        <dbReference type="EMBL" id="QXL86392.1"/>
    </source>
</evidence>
<organism evidence="1">
    <name type="scientific">Gymnodinialimonas phycosphaerae</name>
    <dbReference type="NCBI Taxonomy" id="2841589"/>
    <lineage>
        <taxon>Bacteria</taxon>
        <taxon>Pseudomonadati</taxon>
        <taxon>Pseudomonadota</taxon>
        <taxon>Alphaproteobacteria</taxon>
        <taxon>Rhodobacterales</taxon>
        <taxon>Paracoccaceae</taxon>
        <taxon>Gymnodinialimonas</taxon>
    </lineage>
</organism>
<proteinExistence type="predicted"/>
<sequence length="303" mass="32366">MSSNTTYADWIAVDWGTTHLRAWAMVGDTAKAEATSDDGMGTLERDAFEPALLRLIEPWLGQGTMPVVACGMVGARQGWLEAPYVAIPAKPCDLAPVQVPTHDARLNMMIIPGLKQTDPADVMRGEETQIAGFLGANKTFDGVLCLPGTHTKWVRISAEEVVSFQTCMTGELFQLLSEKSVLRHSIAPAGEDAGAFAQAVSDIISRPEKLAQRLFSLRAENVINGLEGTTARARLSGCLIGAELAATKPYWLGQDVAIAGSPVLIDAYSKALMTQGVEARTFDAAPLTRAGLARVHTTLTETA</sequence>
<dbReference type="EMBL" id="JAIMBW010000001">
    <property type="protein sequence ID" value="MBY4893690.1"/>
    <property type="molecule type" value="Genomic_DNA"/>
</dbReference>
<accession>A0A975YEH7</accession>
<dbReference type="RefSeq" id="WP_257893355.1">
    <property type="nucleotide sequence ID" value="NZ_JAIMBW010000001.1"/>
</dbReference>
<reference evidence="1 2" key="1">
    <citation type="submission" date="2021-07" db="EMBL/GenBank/DDBJ databases">
        <title>Karlodiniumbacter phycospheric gen. nov., sp. nov., a phycosphere bacterium isolated from karlodinium veneficum.</title>
        <authorList>
            <person name="Peng Y."/>
            <person name="Jiang L."/>
            <person name="Lee J."/>
        </authorList>
    </citation>
    <scope>NUCLEOTIDE SEQUENCE</scope>
    <source>
        <strain evidence="1 2">N5</strain>
    </source>
</reference>
<dbReference type="EMBL" id="CP078073">
    <property type="protein sequence ID" value="QXL86392.1"/>
    <property type="molecule type" value="Genomic_DNA"/>
</dbReference>